<name>A0AAJ1IEP7_9SPIO</name>
<sequence length="1048" mass="118822">MNRKNNKGRPIHLKLTLNYGGLISAILLIFIILNFFIITNFKNKGIDASIQQSIENIEHNIREFTHKSVEQYLKVENEKLSAISVEYLNLAEKGLVNREEVVEQIVALISNSPVGESGYSYALNLEGEMTAHPVEEYIGRDFSWDEGIQKQLLMKEGVLKYDWKNPDDINFRKKILYMSYCEPLAWIISTTAYTDDQYTKNLRLEDIRSIFENQNLNSLCCISLMNGSGDFILSTESPNEDNEIFRQALYERFDDIRENVIGHMTIYVNSPQRGESRAVAFYSYLPEMDWVIVGMGYQTELYRQVINSYMVMATAIIIAFVLFVVLNNRISSHITAPLSELVEKLDKSTDGDFSVRLNIKTGDEFEIVSEHFNRFMKSHQENTKRIEQARSEIKTLAKFPDETPSPVIRLDSSQRIEYANKEAVASILNPLNLAVGDTVPDESLTKFMNTNTFTGRNEFEINGKIFSFSASRINDPACTYLYGKDISRQKKFESIQLLSENIFRNSIEGIVITNSKGIIESVNPAFTKITGYSAEEAIGQTPRILKSHRHSKDFYSDLWGALRKKGYWSGEIWNRRKNGIVYAELLTINSIRNDEGEIIQFISFFHDLSDVKEKEARIIYESMHDKLTGLPNREFLISLFPSLVENAESDGECFSLVYIDINNFKRINESAGAEAGDLLLLEVSDRLRVLFSSEDDIIRMGSDEFICIVRSDRDQNETSSIADSILKIFGPAFYVADHEINLEISIGISRFPDDDNLPLELLAKAEAAMRDSKRNINSPYTFYSPSLRQDGLSRIEIESALRTAFENRQFYLNYQPKVSASDGKIIGAEALVRLKPVEGQFIGPDVFIPIAEEIGLIEPLGAWVLEMACRDTVRLINNGFSDINIAVNLSPWQFRNVNLPEQVRNIIESTGIPPANLNLEITESMAIDNVNDSIKAMNSLTEIGLSLSIDDFGTGYSSLSYLSQFPVDILKIDKAFVDGIPEDSKRTGVVLAILSLAKNLGMKTVAEGVETIEHSNFLKKHGCTQFQGYYYHKPLLLEDFEEVLGKEV</sequence>
<dbReference type="NCBIfam" id="TIGR00229">
    <property type="entry name" value="sensory_box"/>
    <property type="match status" value="1"/>
</dbReference>
<evidence type="ECO:0000259" key="5">
    <source>
        <dbReference type="PROSITE" id="PS50885"/>
    </source>
</evidence>
<dbReference type="Gene3D" id="3.30.450.20">
    <property type="entry name" value="PAS domain"/>
    <property type="match status" value="2"/>
</dbReference>
<feature type="transmembrane region" description="Helical" evidence="1">
    <location>
        <begin position="20"/>
        <end position="41"/>
    </location>
</feature>
<evidence type="ECO:0000313" key="8">
    <source>
        <dbReference type="Proteomes" id="UP001221217"/>
    </source>
</evidence>
<keyword evidence="1" id="KW-0472">Membrane</keyword>
<feature type="transmembrane region" description="Helical" evidence="1">
    <location>
        <begin position="305"/>
        <end position="326"/>
    </location>
</feature>
<feature type="domain" description="PAS" evidence="2">
    <location>
        <begin position="502"/>
        <end position="553"/>
    </location>
</feature>
<dbReference type="SUPFAM" id="SSF55785">
    <property type="entry name" value="PYP-like sensor domain (PAS domain)"/>
    <property type="match status" value="1"/>
</dbReference>
<evidence type="ECO:0000259" key="2">
    <source>
        <dbReference type="PROSITE" id="PS50112"/>
    </source>
</evidence>
<evidence type="ECO:0000256" key="1">
    <source>
        <dbReference type="SAM" id="Phobius"/>
    </source>
</evidence>
<evidence type="ECO:0000259" key="6">
    <source>
        <dbReference type="PROSITE" id="PS50887"/>
    </source>
</evidence>
<dbReference type="SUPFAM" id="SSF158472">
    <property type="entry name" value="HAMP domain-like"/>
    <property type="match status" value="1"/>
</dbReference>
<keyword evidence="1" id="KW-0812">Transmembrane</keyword>
<dbReference type="SUPFAM" id="SSF55073">
    <property type="entry name" value="Nucleotide cyclase"/>
    <property type="match status" value="1"/>
</dbReference>
<dbReference type="Pfam" id="PF08269">
    <property type="entry name" value="dCache_2"/>
    <property type="match status" value="1"/>
</dbReference>
<dbReference type="CDD" id="cd06225">
    <property type="entry name" value="HAMP"/>
    <property type="match status" value="1"/>
</dbReference>
<feature type="domain" description="GGDEF" evidence="6">
    <location>
        <begin position="652"/>
        <end position="785"/>
    </location>
</feature>
<dbReference type="GO" id="GO:0007165">
    <property type="term" value="P:signal transduction"/>
    <property type="evidence" value="ECO:0007669"/>
    <property type="project" value="InterPro"/>
</dbReference>
<dbReference type="InterPro" id="IPR003660">
    <property type="entry name" value="HAMP_dom"/>
</dbReference>
<dbReference type="Gene3D" id="6.10.340.10">
    <property type="match status" value="1"/>
</dbReference>
<evidence type="ECO:0000259" key="4">
    <source>
        <dbReference type="PROSITE" id="PS50883"/>
    </source>
</evidence>
<accession>A0AAJ1IEP7</accession>
<dbReference type="PANTHER" id="PTHR44757:SF2">
    <property type="entry name" value="BIOFILM ARCHITECTURE MAINTENANCE PROTEIN MBAA"/>
    <property type="match status" value="1"/>
</dbReference>
<feature type="domain" description="EAL" evidence="4">
    <location>
        <begin position="794"/>
        <end position="1048"/>
    </location>
</feature>
<dbReference type="InterPro" id="IPR035965">
    <property type="entry name" value="PAS-like_dom_sf"/>
</dbReference>
<dbReference type="InterPro" id="IPR029787">
    <property type="entry name" value="Nucleotide_cyclase"/>
</dbReference>
<dbReference type="PROSITE" id="PS50112">
    <property type="entry name" value="PAS"/>
    <property type="match status" value="1"/>
</dbReference>
<dbReference type="SUPFAM" id="SSF141868">
    <property type="entry name" value="EAL domain-like"/>
    <property type="match status" value="1"/>
</dbReference>
<dbReference type="CDD" id="cd01948">
    <property type="entry name" value="EAL"/>
    <property type="match status" value="1"/>
</dbReference>
<dbReference type="SMART" id="SM00086">
    <property type="entry name" value="PAC"/>
    <property type="match status" value="1"/>
</dbReference>
<dbReference type="PROSITE" id="PS50887">
    <property type="entry name" value="GGDEF"/>
    <property type="match status" value="1"/>
</dbReference>
<dbReference type="Pfam" id="PF00990">
    <property type="entry name" value="GGDEF"/>
    <property type="match status" value="1"/>
</dbReference>
<dbReference type="PROSITE" id="PS50113">
    <property type="entry name" value="PAC"/>
    <property type="match status" value="1"/>
</dbReference>
<dbReference type="Pfam" id="PF13426">
    <property type="entry name" value="PAS_9"/>
    <property type="match status" value="1"/>
</dbReference>
<proteinExistence type="predicted"/>
<dbReference type="EMBL" id="JAQQAL010000011">
    <property type="protein sequence ID" value="MDC7225986.1"/>
    <property type="molecule type" value="Genomic_DNA"/>
</dbReference>
<dbReference type="InterPro" id="IPR001633">
    <property type="entry name" value="EAL_dom"/>
</dbReference>
<dbReference type="Gene3D" id="3.30.70.270">
    <property type="match status" value="1"/>
</dbReference>
<dbReference type="PROSITE" id="PS50883">
    <property type="entry name" value="EAL"/>
    <property type="match status" value="1"/>
</dbReference>
<feature type="domain" description="HAMP" evidence="5">
    <location>
        <begin position="332"/>
        <end position="384"/>
    </location>
</feature>
<organism evidence="7 8">
    <name type="scientific">Candidatus Thalassospirochaeta sargassi</name>
    <dbReference type="NCBI Taxonomy" id="3119039"/>
    <lineage>
        <taxon>Bacteria</taxon>
        <taxon>Pseudomonadati</taxon>
        <taxon>Spirochaetota</taxon>
        <taxon>Spirochaetia</taxon>
        <taxon>Spirochaetales</taxon>
        <taxon>Spirochaetaceae</taxon>
        <taxon>Candidatus Thalassospirochaeta</taxon>
    </lineage>
</organism>
<evidence type="ECO:0000313" key="7">
    <source>
        <dbReference type="EMBL" id="MDC7225986.1"/>
    </source>
</evidence>
<dbReference type="AlphaFoldDB" id="A0AAJ1IEP7"/>
<evidence type="ECO:0000259" key="3">
    <source>
        <dbReference type="PROSITE" id="PS50113"/>
    </source>
</evidence>
<comment type="caution">
    <text evidence="7">The sequence shown here is derived from an EMBL/GenBank/DDBJ whole genome shotgun (WGS) entry which is preliminary data.</text>
</comment>
<dbReference type="InterPro" id="IPR000014">
    <property type="entry name" value="PAS"/>
</dbReference>
<dbReference type="SMART" id="SM00267">
    <property type="entry name" value="GGDEF"/>
    <property type="match status" value="1"/>
</dbReference>
<dbReference type="GO" id="GO:0016020">
    <property type="term" value="C:membrane"/>
    <property type="evidence" value="ECO:0007669"/>
    <property type="project" value="InterPro"/>
</dbReference>
<reference evidence="7 8" key="1">
    <citation type="submission" date="2022-12" db="EMBL/GenBank/DDBJ databases">
        <title>Metagenome assembled genome from gulf of manar.</title>
        <authorList>
            <person name="Kohli P."/>
            <person name="Pk S."/>
            <person name="Venkata Ramana C."/>
            <person name="Sasikala C."/>
        </authorList>
    </citation>
    <scope>NUCLEOTIDE SEQUENCE [LARGE SCALE GENOMIC DNA]</scope>
    <source>
        <strain evidence="7">JB008</strain>
    </source>
</reference>
<dbReference type="Proteomes" id="UP001221217">
    <property type="component" value="Unassembled WGS sequence"/>
</dbReference>
<dbReference type="InterPro" id="IPR000700">
    <property type="entry name" value="PAS-assoc_C"/>
</dbReference>
<dbReference type="SMART" id="SM00052">
    <property type="entry name" value="EAL"/>
    <property type="match status" value="1"/>
</dbReference>
<dbReference type="Gene3D" id="3.20.20.450">
    <property type="entry name" value="EAL domain"/>
    <property type="match status" value="1"/>
</dbReference>
<dbReference type="SMART" id="SM00091">
    <property type="entry name" value="PAS"/>
    <property type="match status" value="1"/>
</dbReference>
<dbReference type="InterPro" id="IPR035919">
    <property type="entry name" value="EAL_sf"/>
</dbReference>
<dbReference type="NCBIfam" id="TIGR00254">
    <property type="entry name" value="GGDEF"/>
    <property type="match status" value="1"/>
</dbReference>
<dbReference type="Pfam" id="PF00672">
    <property type="entry name" value="HAMP"/>
    <property type="match status" value="1"/>
</dbReference>
<gene>
    <name evidence="7" type="ORF">PQJ61_04395</name>
</gene>
<dbReference type="InterPro" id="IPR001610">
    <property type="entry name" value="PAC"/>
</dbReference>
<dbReference type="Pfam" id="PF00563">
    <property type="entry name" value="EAL"/>
    <property type="match status" value="1"/>
</dbReference>
<dbReference type="CDD" id="cd01949">
    <property type="entry name" value="GGDEF"/>
    <property type="match status" value="1"/>
</dbReference>
<keyword evidence="1" id="KW-1133">Transmembrane helix</keyword>
<dbReference type="SMART" id="SM00304">
    <property type="entry name" value="HAMP"/>
    <property type="match status" value="1"/>
</dbReference>
<dbReference type="InterPro" id="IPR000160">
    <property type="entry name" value="GGDEF_dom"/>
</dbReference>
<dbReference type="InterPro" id="IPR004010">
    <property type="entry name" value="Double_Cache_2"/>
</dbReference>
<dbReference type="CDD" id="cd00130">
    <property type="entry name" value="PAS"/>
    <property type="match status" value="1"/>
</dbReference>
<feature type="domain" description="PAC" evidence="3">
    <location>
        <begin position="568"/>
        <end position="620"/>
    </location>
</feature>
<dbReference type="PANTHER" id="PTHR44757">
    <property type="entry name" value="DIGUANYLATE CYCLASE DGCP"/>
    <property type="match status" value="1"/>
</dbReference>
<dbReference type="InterPro" id="IPR052155">
    <property type="entry name" value="Biofilm_reg_signaling"/>
</dbReference>
<dbReference type="PROSITE" id="PS50885">
    <property type="entry name" value="HAMP"/>
    <property type="match status" value="1"/>
</dbReference>
<dbReference type="InterPro" id="IPR043128">
    <property type="entry name" value="Rev_trsase/Diguanyl_cyclase"/>
</dbReference>
<protein>
    <submittedName>
        <fullName evidence="7">EAL domain-containing protein</fullName>
    </submittedName>
</protein>